<dbReference type="InterPro" id="IPR007167">
    <property type="entry name" value="Fe-transptr_FeoA-like"/>
</dbReference>
<evidence type="ECO:0000256" key="1">
    <source>
        <dbReference type="ARBA" id="ARBA00023004"/>
    </source>
</evidence>
<gene>
    <name evidence="3" type="ORF">HLVA_09400</name>
</gene>
<proteinExistence type="predicted"/>
<dbReference type="SMART" id="SM00899">
    <property type="entry name" value="FeoA"/>
    <property type="match status" value="1"/>
</dbReference>
<evidence type="ECO:0000313" key="4">
    <source>
        <dbReference type="Proteomes" id="UP001321582"/>
    </source>
</evidence>
<dbReference type="EMBL" id="AP027059">
    <property type="protein sequence ID" value="BDU50371.1"/>
    <property type="molecule type" value="Genomic_DNA"/>
</dbReference>
<organism evidence="3 4">
    <name type="scientific">Haliovirga abyssi</name>
    <dbReference type="NCBI Taxonomy" id="2996794"/>
    <lineage>
        <taxon>Bacteria</taxon>
        <taxon>Fusobacteriati</taxon>
        <taxon>Fusobacteriota</taxon>
        <taxon>Fusobacteriia</taxon>
        <taxon>Fusobacteriales</taxon>
        <taxon>Haliovirgaceae</taxon>
        <taxon>Haliovirga</taxon>
    </lineage>
</organism>
<dbReference type="InterPro" id="IPR038157">
    <property type="entry name" value="FeoA_core_dom"/>
</dbReference>
<dbReference type="InterPro" id="IPR052713">
    <property type="entry name" value="FeoA"/>
</dbReference>
<dbReference type="PANTHER" id="PTHR42954:SF2">
    <property type="entry name" value="FE(2+) TRANSPORT PROTEIN A"/>
    <property type="match status" value="1"/>
</dbReference>
<reference evidence="3 4" key="1">
    <citation type="submission" date="2022-11" db="EMBL/GenBank/DDBJ databases">
        <title>Haliovirga abyssi gen. nov., sp. nov., a mesophilic fermentative bacterium isolated from the Iheya North hydrothermal field and the proposal of Haliovirgaceae fam. nov.</title>
        <authorList>
            <person name="Miyazaki U."/>
            <person name="Tame A."/>
            <person name="Miyazaki J."/>
            <person name="Takai K."/>
            <person name="Sawayama S."/>
            <person name="Kitajima M."/>
            <person name="Okamoto A."/>
            <person name="Nakagawa S."/>
        </authorList>
    </citation>
    <scope>NUCLEOTIDE SEQUENCE [LARGE SCALE GENOMIC DNA]</scope>
    <source>
        <strain evidence="3 4">IC12</strain>
    </source>
</reference>
<accession>A0AAU9DVW6</accession>
<evidence type="ECO:0000259" key="2">
    <source>
        <dbReference type="SMART" id="SM00899"/>
    </source>
</evidence>
<dbReference type="Pfam" id="PF04023">
    <property type="entry name" value="FeoA"/>
    <property type="match status" value="1"/>
</dbReference>
<evidence type="ECO:0000313" key="3">
    <source>
        <dbReference type="EMBL" id="BDU50371.1"/>
    </source>
</evidence>
<protein>
    <recommendedName>
        <fullName evidence="2">Ferrous iron transporter FeoA-like domain-containing protein</fullName>
    </recommendedName>
</protein>
<name>A0AAU9DVW6_9FUSO</name>
<dbReference type="PANTHER" id="PTHR42954">
    <property type="entry name" value="FE(2+) TRANSPORT PROTEIN A"/>
    <property type="match status" value="1"/>
</dbReference>
<dbReference type="GO" id="GO:0046914">
    <property type="term" value="F:transition metal ion binding"/>
    <property type="evidence" value="ECO:0007669"/>
    <property type="project" value="InterPro"/>
</dbReference>
<sequence>MTIYLNELLPGQSAFIVGIEENSTLRQRLMELGVREGKQVFMRRRAPLGDPMEVNVMGTNLSIRKSEARYVMIDKVVTCPGNGKMRGLGKGLGRRHNK</sequence>
<dbReference type="Gene3D" id="2.30.30.90">
    <property type="match status" value="1"/>
</dbReference>
<dbReference type="InterPro" id="IPR008988">
    <property type="entry name" value="Transcriptional_repressor_C"/>
</dbReference>
<dbReference type="AlphaFoldDB" id="A0AAU9DVW6"/>
<dbReference type="SUPFAM" id="SSF50037">
    <property type="entry name" value="C-terminal domain of transcriptional repressors"/>
    <property type="match status" value="1"/>
</dbReference>
<keyword evidence="4" id="KW-1185">Reference proteome</keyword>
<dbReference type="KEGG" id="haby:HLVA_09400"/>
<dbReference type="Proteomes" id="UP001321582">
    <property type="component" value="Chromosome"/>
</dbReference>
<keyword evidence="1" id="KW-0408">Iron</keyword>
<dbReference type="RefSeq" id="WP_307905303.1">
    <property type="nucleotide sequence ID" value="NZ_AP027059.1"/>
</dbReference>
<feature type="domain" description="Ferrous iron transporter FeoA-like" evidence="2">
    <location>
        <begin position="3"/>
        <end position="75"/>
    </location>
</feature>